<evidence type="ECO:0000256" key="2">
    <source>
        <dbReference type="ARBA" id="ARBA00022771"/>
    </source>
</evidence>
<dbReference type="AlphaFoldDB" id="A0A1D2MWQ5"/>
<accession>A0A1D2MWQ5</accession>
<evidence type="ECO:0000256" key="3">
    <source>
        <dbReference type="ARBA" id="ARBA00022833"/>
    </source>
</evidence>
<keyword evidence="3" id="KW-0862">Zinc</keyword>
<dbReference type="OrthoDB" id="8062037at2759"/>
<dbReference type="EMBL" id="LJIJ01000438">
    <property type="protein sequence ID" value="ODM97487.1"/>
    <property type="molecule type" value="Genomic_DNA"/>
</dbReference>
<dbReference type="PROSITE" id="PS50089">
    <property type="entry name" value="ZF_RING_2"/>
    <property type="match status" value="1"/>
</dbReference>
<dbReference type="InterPro" id="IPR001841">
    <property type="entry name" value="Znf_RING"/>
</dbReference>
<dbReference type="PANTHER" id="PTHR22763">
    <property type="entry name" value="RING ZINC FINGER PROTEIN"/>
    <property type="match status" value="1"/>
</dbReference>
<name>A0A1D2MWQ5_ORCCI</name>
<proteinExistence type="predicted"/>
<dbReference type="SMART" id="SM00184">
    <property type="entry name" value="RING"/>
    <property type="match status" value="1"/>
</dbReference>
<dbReference type="Gene3D" id="3.30.40.10">
    <property type="entry name" value="Zinc/RING finger domain, C3HC4 (zinc finger)"/>
    <property type="match status" value="1"/>
</dbReference>
<keyword evidence="1" id="KW-0479">Metal-binding</keyword>
<evidence type="ECO:0000259" key="5">
    <source>
        <dbReference type="PROSITE" id="PS50089"/>
    </source>
</evidence>
<evidence type="ECO:0000313" key="7">
    <source>
        <dbReference type="Proteomes" id="UP000094527"/>
    </source>
</evidence>
<gene>
    <name evidence="6" type="ORF">Ocin01_09195</name>
</gene>
<feature type="domain" description="RING-type" evidence="5">
    <location>
        <begin position="31"/>
        <end position="110"/>
    </location>
</feature>
<comment type="caution">
    <text evidence="6">The sequence shown here is derived from an EMBL/GenBank/DDBJ whole genome shotgun (WGS) entry which is preliminary data.</text>
</comment>
<dbReference type="InterPro" id="IPR013083">
    <property type="entry name" value="Znf_RING/FYVE/PHD"/>
</dbReference>
<sequence length="128" mass="14523">MKDDGNPGFGACKSPRIETPGTSRIWSPAICTICMEDLFAYAEPTASQQNPLFLSTFASIGREIVAHSPVEETMKPILSTRCGHLFHTECINKWFVEKQEKEIKECPFCKREMMANDTTRIFPIFDND</sequence>
<dbReference type="InterPro" id="IPR050731">
    <property type="entry name" value="HRD1_E3_ubiq-ligases"/>
</dbReference>
<organism evidence="6 7">
    <name type="scientific">Orchesella cincta</name>
    <name type="common">Springtail</name>
    <name type="synonym">Podura cincta</name>
    <dbReference type="NCBI Taxonomy" id="48709"/>
    <lineage>
        <taxon>Eukaryota</taxon>
        <taxon>Metazoa</taxon>
        <taxon>Ecdysozoa</taxon>
        <taxon>Arthropoda</taxon>
        <taxon>Hexapoda</taxon>
        <taxon>Collembola</taxon>
        <taxon>Entomobryomorpha</taxon>
        <taxon>Entomobryoidea</taxon>
        <taxon>Orchesellidae</taxon>
        <taxon>Orchesellinae</taxon>
        <taxon>Orchesella</taxon>
    </lineage>
</organism>
<reference evidence="6 7" key="1">
    <citation type="journal article" date="2016" name="Genome Biol. Evol.">
        <title>Gene Family Evolution Reflects Adaptation to Soil Environmental Stressors in the Genome of the Collembolan Orchesella cincta.</title>
        <authorList>
            <person name="Faddeeva-Vakhrusheva A."/>
            <person name="Derks M.F."/>
            <person name="Anvar S.Y."/>
            <person name="Agamennone V."/>
            <person name="Suring W."/>
            <person name="Smit S."/>
            <person name="van Straalen N.M."/>
            <person name="Roelofs D."/>
        </authorList>
    </citation>
    <scope>NUCLEOTIDE SEQUENCE [LARGE SCALE GENOMIC DNA]</scope>
    <source>
        <tissue evidence="6">Mixed pool</tissue>
    </source>
</reference>
<evidence type="ECO:0000256" key="1">
    <source>
        <dbReference type="ARBA" id="ARBA00022723"/>
    </source>
</evidence>
<dbReference type="Proteomes" id="UP000094527">
    <property type="component" value="Unassembled WGS sequence"/>
</dbReference>
<dbReference type="Pfam" id="PF13639">
    <property type="entry name" value="zf-RING_2"/>
    <property type="match status" value="1"/>
</dbReference>
<keyword evidence="7" id="KW-1185">Reference proteome</keyword>
<dbReference type="GO" id="GO:0043161">
    <property type="term" value="P:proteasome-mediated ubiquitin-dependent protein catabolic process"/>
    <property type="evidence" value="ECO:0007669"/>
    <property type="project" value="TreeGrafter"/>
</dbReference>
<dbReference type="GO" id="GO:0061630">
    <property type="term" value="F:ubiquitin protein ligase activity"/>
    <property type="evidence" value="ECO:0007669"/>
    <property type="project" value="TreeGrafter"/>
</dbReference>
<dbReference type="GO" id="GO:0008270">
    <property type="term" value="F:zinc ion binding"/>
    <property type="evidence" value="ECO:0007669"/>
    <property type="project" value="UniProtKB-KW"/>
</dbReference>
<keyword evidence="2 4" id="KW-0863">Zinc-finger</keyword>
<evidence type="ECO:0000256" key="4">
    <source>
        <dbReference type="PROSITE-ProRule" id="PRU00175"/>
    </source>
</evidence>
<dbReference type="SUPFAM" id="SSF57850">
    <property type="entry name" value="RING/U-box"/>
    <property type="match status" value="1"/>
</dbReference>
<evidence type="ECO:0000313" key="6">
    <source>
        <dbReference type="EMBL" id="ODM97487.1"/>
    </source>
</evidence>
<dbReference type="GO" id="GO:0012505">
    <property type="term" value="C:endomembrane system"/>
    <property type="evidence" value="ECO:0007669"/>
    <property type="project" value="TreeGrafter"/>
</dbReference>
<protein>
    <recommendedName>
        <fullName evidence="5">RING-type domain-containing protein</fullName>
    </recommendedName>
</protein>